<keyword evidence="1" id="KW-0378">Hydrolase</keyword>
<evidence type="ECO:0000256" key="2">
    <source>
        <dbReference type="ARBA" id="ARBA00022963"/>
    </source>
</evidence>
<reference evidence="5" key="1">
    <citation type="journal article" date="2015" name="Nature">
        <title>Complex archaea that bridge the gap between prokaryotes and eukaryotes.</title>
        <authorList>
            <person name="Spang A."/>
            <person name="Saw J.H."/>
            <person name="Jorgensen S.L."/>
            <person name="Zaremba-Niedzwiedzka K."/>
            <person name="Martijn J."/>
            <person name="Lind A.E."/>
            <person name="van Eijk R."/>
            <person name="Schleper C."/>
            <person name="Guy L."/>
            <person name="Ettema T.J."/>
        </authorList>
    </citation>
    <scope>NUCLEOTIDE SEQUENCE</scope>
</reference>
<accession>A0A0F9LQ46</accession>
<feature type="domain" description="Phospholipase D-like" evidence="4">
    <location>
        <begin position="45"/>
        <end position="169"/>
    </location>
</feature>
<protein>
    <recommendedName>
        <fullName evidence="4">Phospholipase D-like domain-containing protein</fullName>
    </recommendedName>
</protein>
<evidence type="ECO:0000313" key="5">
    <source>
        <dbReference type="EMBL" id="KKM53043.1"/>
    </source>
</evidence>
<dbReference type="GO" id="GO:0016042">
    <property type="term" value="P:lipid catabolic process"/>
    <property type="evidence" value="ECO:0007669"/>
    <property type="project" value="UniProtKB-KW"/>
</dbReference>
<evidence type="ECO:0000256" key="1">
    <source>
        <dbReference type="ARBA" id="ARBA00022801"/>
    </source>
</evidence>
<dbReference type="SUPFAM" id="SSF56024">
    <property type="entry name" value="Phospholipase D/nuclease"/>
    <property type="match status" value="1"/>
</dbReference>
<dbReference type="InterPro" id="IPR051406">
    <property type="entry name" value="PLD_domain"/>
</dbReference>
<dbReference type="PANTHER" id="PTHR43856">
    <property type="entry name" value="CARDIOLIPIN HYDROLASE"/>
    <property type="match status" value="1"/>
</dbReference>
<dbReference type="AlphaFoldDB" id="A0A0F9LQ46"/>
<dbReference type="EMBL" id="LAZR01011927">
    <property type="protein sequence ID" value="KKM53043.1"/>
    <property type="molecule type" value="Genomic_DNA"/>
</dbReference>
<dbReference type="InterPro" id="IPR025202">
    <property type="entry name" value="PLD-like_dom"/>
</dbReference>
<keyword evidence="3" id="KW-0443">Lipid metabolism</keyword>
<gene>
    <name evidence="5" type="ORF">LCGC14_1554370</name>
</gene>
<keyword evidence="2" id="KW-0442">Lipid degradation</keyword>
<evidence type="ECO:0000256" key="3">
    <source>
        <dbReference type="ARBA" id="ARBA00023098"/>
    </source>
</evidence>
<comment type="caution">
    <text evidence="5">The sequence shown here is derived from an EMBL/GenBank/DDBJ whole genome shotgun (WGS) entry which is preliminary data.</text>
</comment>
<sequence length="373" mass="43076">MRKIDSIIPLRSLCICVFITLLATSILHAKTNVFFSPRGLIRDTIIKTINSSEKSIDVAVLIFTTGEIAEALYEAKERGVKIRILIDQRQQKKRYPVLEFLKEEGFDLQFLKGNVGGFMNHTFAIFDAKLLVTGSYNWTEYAEKFNYENAIFIDEPDVVKKFQEEFESLYNKSVAKKASRLAESELDAPLSKVEAVTELDKKEVLSGFDDVRIIKVKRGGKPVRKDKITMPITEKIVQEKETGIEKEQVKSVKESLKDFLDISFNDFDNIFGKKSKLKNAEKKRKWKDKFEEKYVRWTGKIIQKGIAVYDWNRIIVDHEEADTNVQLRFDWTKRKTVMRLNVGDVITYTGKLVSLQGFSSSYKLDYADVLKTE</sequence>
<proteinExistence type="predicted"/>
<organism evidence="5">
    <name type="scientific">marine sediment metagenome</name>
    <dbReference type="NCBI Taxonomy" id="412755"/>
    <lineage>
        <taxon>unclassified sequences</taxon>
        <taxon>metagenomes</taxon>
        <taxon>ecological metagenomes</taxon>
    </lineage>
</organism>
<name>A0A0F9LQ46_9ZZZZ</name>
<dbReference type="GO" id="GO:0016891">
    <property type="term" value="F:RNA endonuclease activity producing 5'-phosphomonoesters, hydrolytic mechanism"/>
    <property type="evidence" value="ECO:0007669"/>
    <property type="project" value="TreeGrafter"/>
</dbReference>
<dbReference type="Gene3D" id="3.30.870.10">
    <property type="entry name" value="Endonuclease Chain A"/>
    <property type="match status" value="1"/>
</dbReference>
<dbReference type="Pfam" id="PF13091">
    <property type="entry name" value="PLDc_2"/>
    <property type="match status" value="1"/>
</dbReference>
<dbReference type="PANTHER" id="PTHR43856:SF1">
    <property type="entry name" value="MITOCHONDRIAL CARDIOLIPIN HYDROLASE"/>
    <property type="match status" value="1"/>
</dbReference>
<evidence type="ECO:0000259" key="4">
    <source>
        <dbReference type="Pfam" id="PF13091"/>
    </source>
</evidence>